<protein>
    <recommendedName>
        <fullName evidence="3">Lipoprotein</fullName>
    </recommendedName>
</protein>
<organism evidence="1 2">
    <name type="scientific">Halalkalibacter suaedae</name>
    <dbReference type="NCBI Taxonomy" id="2822140"/>
    <lineage>
        <taxon>Bacteria</taxon>
        <taxon>Bacillati</taxon>
        <taxon>Bacillota</taxon>
        <taxon>Bacilli</taxon>
        <taxon>Bacillales</taxon>
        <taxon>Bacillaceae</taxon>
        <taxon>Halalkalibacter</taxon>
    </lineage>
</organism>
<dbReference type="PROSITE" id="PS51257">
    <property type="entry name" value="PROKAR_LIPOPROTEIN"/>
    <property type="match status" value="1"/>
</dbReference>
<comment type="caution">
    <text evidence="1">The sequence shown here is derived from an EMBL/GenBank/DDBJ whole genome shotgun (WGS) entry which is preliminary data.</text>
</comment>
<keyword evidence="2" id="KW-1185">Reference proteome</keyword>
<accession>A0A941AM73</accession>
<dbReference type="RefSeq" id="WP_210595794.1">
    <property type="nucleotide sequence ID" value="NZ_JAGKSQ010000001.1"/>
</dbReference>
<dbReference type="Proteomes" id="UP000678228">
    <property type="component" value="Unassembled WGS sequence"/>
</dbReference>
<proteinExistence type="predicted"/>
<evidence type="ECO:0000313" key="1">
    <source>
        <dbReference type="EMBL" id="MBP3950185.1"/>
    </source>
</evidence>
<dbReference type="AlphaFoldDB" id="A0A941AM73"/>
<sequence>MRKACLLVTTLVIAVGIIVGCSSTTEEVQSAAVEKVEEIEEVVEPEPVREYFRFKSETITEEDYETYVESKDESGKVFSEQFTEVDFNRFLRTEMLVIFMEYELEEGKIELEKPEVSEYVKANTGGSKYEHILQVLTTKLEEYKTDISYGIEVENVIEVKE</sequence>
<reference evidence="1" key="1">
    <citation type="submission" date="2021-03" db="EMBL/GenBank/DDBJ databases">
        <title>Bacillus suaedae sp. nov., isolated from Suaeda aralocaspica.</title>
        <authorList>
            <person name="Lei R.F.R."/>
        </authorList>
    </citation>
    <scope>NUCLEOTIDE SEQUENCE</scope>
    <source>
        <strain evidence="1">YZJH907-2</strain>
    </source>
</reference>
<evidence type="ECO:0008006" key="3">
    <source>
        <dbReference type="Google" id="ProtNLM"/>
    </source>
</evidence>
<dbReference type="EMBL" id="JAGKSQ010000001">
    <property type="protein sequence ID" value="MBP3950185.1"/>
    <property type="molecule type" value="Genomic_DNA"/>
</dbReference>
<gene>
    <name evidence="1" type="ORF">J7W16_03500</name>
</gene>
<evidence type="ECO:0000313" key="2">
    <source>
        <dbReference type="Proteomes" id="UP000678228"/>
    </source>
</evidence>
<name>A0A941AM73_9BACI</name>